<dbReference type="EMBL" id="PGTZ01000013">
    <property type="protein sequence ID" value="PJI84822.1"/>
    <property type="molecule type" value="Genomic_DNA"/>
</dbReference>
<accession>A0A2M8W1L2</accession>
<evidence type="ECO:0000313" key="1">
    <source>
        <dbReference type="EMBL" id="PJI84822.1"/>
    </source>
</evidence>
<evidence type="ECO:0000313" key="2">
    <source>
        <dbReference type="Proteomes" id="UP000231586"/>
    </source>
</evidence>
<comment type="caution">
    <text evidence="1">The sequence shown here is derived from an EMBL/GenBank/DDBJ whole genome shotgun (WGS) entry which is preliminary data.</text>
</comment>
<proteinExistence type="predicted"/>
<keyword evidence="2" id="KW-1185">Reference proteome</keyword>
<sequence>MWRHVGHEVDVRLGDLTYTEALPFSCPGAPVVVATRPDASGGTDLGADPDYAVEVRNLGDHDVVLAVADQPGGAAVAFEQAPLAADSVALDGRPVAVSSSVDVPAGGSVVLRVDAPRFSRGFGDTWSGTAVAAVDVDATRLGITTTVRLRLPEVVAAATEGFPFDAVGAQRQQVCERLGASTV</sequence>
<organism evidence="1 2">
    <name type="scientific">Luteimicrobium subarcticum</name>
    <dbReference type="NCBI Taxonomy" id="620910"/>
    <lineage>
        <taxon>Bacteria</taxon>
        <taxon>Bacillati</taxon>
        <taxon>Actinomycetota</taxon>
        <taxon>Actinomycetes</taxon>
        <taxon>Micrococcales</taxon>
        <taxon>Luteimicrobium</taxon>
    </lineage>
</organism>
<dbReference type="AlphaFoldDB" id="A0A2M8W1L2"/>
<reference evidence="1 2" key="1">
    <citation type="submission" date="2017-11" db="EMBL/GenBank/DDBJ databases">
        <title>Genomic Encyclopedia of Archaeal and Bacterial Type Strains, Phase II (KMG-II): From Individual Species to Whole Genera.</title>
        <authorList>
            <person name="Goeker M."/>
        </authorList>
    </citation>
    <scope>NUCLEOTIDE SEQUENCE [LARGE SCALE GENOMIC DNA]</scope>
    <source>
        <strain evidence="1 2">DSM 22413</strain>
    </source>
</reference>
<gene>
    <name evidence="1" type="ORF">CLV34_3067</name>
</gene>
<name>A0A2M8W1L2_9MICO</name>
<protein>
    <submittedName>
        <fullName evidence="1">Uncharacterized protein</fullName>
    </submittedName>
</protein>
<dbReference type="Proteomes" id="UP000231586">
    <property type="component" value="Unassembled WGS sequence"/>
</dbReference>